<dbReference type="GO" id="GO:0016614">
    <property type="term" value="F:oxidoreductase activity, acting on CH-OH group of donors"/>
    <property type="evidence" value="ECO:0007669"/>
    <property type="project" value="InterPro"/>
</dbReference>
<feature type="signal peptide" evidence="7">
    <location>
        <begin position="1"/>
        <end position="18"/>
    </location>
</feature>
<name>A0A6L2PIC8_COPFO</name>
<feature type="domain" description="Glucose-methanol-choline oxidoreductase N-terminal" evidence="9">
    <location>
        <begin position="294"/>
        <end position="308"/>
    </location>
</feature>
<organism evidence="10 11">
    <name type="scientific">Coptotermes formosanus</name>
    <name type="common">Formosan subterranean termite</name>
    <dbReference type="NCBI Taxonomy" id="36987"/>
    <lineage>
        <taxon>Eukaryota</taxon>
        <taxon>Metazoa</taxon>
        <taxon>Ecdysozoa</taxon>
        <taxon>Arthropoda</taxon>
        <taxon>Hexapoda</taxon>
        <taxon>Insecta</taxon>
        <taxon>Pterygota</taxon>
        <taxon>Neoptera</taxon>
        <taxon>Polyneoptera</taxon>
        <taxon>Dictyoptera</taxon>
        <taxon>Blattodea</taxon>
        <taxon>Blattoidea</taxon>
        <taxon>Termitoidae</taxon>
        <taxon>Rhinotermitidae</taxon>
        <taxon>Coptotermes</taxon>
    </lineage>
</organism>
<evidence type="ECO:0000313" key="10">
    <source>
        <dbReference type="EMBL" id="GFG30912.1"/>
    </source>
</evidence>
<dbReference type="Pfam" id="PF00732">
    <property type="entry name" value="GMC_oxred_N"/>
    <property type="match status" value="1"/>
</dbReference>
<evidence type="ECO:0000256" key="6">
    <source>
        <dbReference type="RuleBase" id="RU003968"/>
    </source>
</evidence>
<dbReference type="SUPFAM" id="SSF51905">
    <property type="entry name" value="FAD/NAD(P)-binding domain"/>
    <property type="match status" value="1"/>
</dbReference>
<dbReference type="OrthoDB" id="269227at2759"/>
<evidence type="ECO:0000256" key="4">
    <source>
        <dbReference type="ARBA" id="ARBA00022827"/>
    </source>
</evidence>
<evidence type="ECO:0000256" key="3">
    <source>
        <dbReference type="ARBA" id="ARBA00022630"/>
    </source>
</evidence>
<dbReference type="AlphaFoldDB" id="A0A6L2PIC8"/>
<feature type="binding site" evidence="5">
    <location>
        <position position="256"/>
    </location>
    <ligand>
        <name>FAD</name>
        <dbReference type="ChEBI" id="CHEBI:57692"/>
    </ligand>
</feature>
<dbReference type="EMBL" id="BLKM01007528">
    <property type="protein sequence ID" value="GFG30912.1"/>
    <property type="molecule type" value="Genomic_DNA"/>
</dbReference>
<evidence type="ECO:0000313" key="11">
    <source>
        <dbReference type="Proteomes" id="UP000502823"/>
    </source>
</evidence>
<evidence type="ECO:0000259" key="9">
    <source>
        <dbReference type="PROSITE" id="PS00624"/>
    </source>
</evidence>
<dbReference type="InterPro" id="IPR012132">
    <property type="entry name" value="GMC_OxRdtase"/>
</dbReference>
<comment type="cofactor">
    <cofactor evidence="1 5">
        <name>FAD</name>
        <dbReference type="ChEBI" id="CHEBI:57692"/>
    </cofactor>
</comment>
<evidence type="ECO:0000256" key="1">
    <source>
        <dbReference type="ARBA" id="ARBA00001974"/>
    </source>
</evidence>
<reference evidence="11" key="1">
    <citation type="submission" date="2020-01" db="EMBL/GenBank/DDBJ databases">
        <title>Draft genome sequence of the Termite Coptotermes fromosanus.</title>
        <authorList>
            <person name="Itakura S."/>
            <person name="Yosikawa Y."/>
            <person name="Umezawa K."/>
        </authorList>
    </citation>
    <scope>NUCLEOTIDE SEQUENCE [LARGE SCALE GENOMIC DNA]</scope>
</reference>
<feature type="chain" id="PRO_5026756157" description="Glucose-methanol-choline oxidoreductase N-terminal domain-containing protein" evidence="7">
    <location>
        <begin position="19"/>
        <end position="599"/>
    </location>
</feature>
<evidence type="ECO:0000256" key="7">
    <source>
        <dbReference type="SAM" id="SignalP"/>
    </source>
</evidence>
<dbReference type="InterPro" id="IPR036188">
    <property type="entry name" value="FAD/NAD-bd_sf"/>
</dbReference>
<dbReference type="Proteomes" id="UP000502823">
    <property type="component" value="Unassembled WGS sequence"/>
</dbReference>
<keyword evidence="11" id="KW-1185">Reference proteome</keyword>
<feature type="domain" description="Glucose-methanol-choline oxidoreductase N-terminal" evidence="8">
    <location>
        <begin position="114"/>
        <end position="137"/>
    </location>
</feature>
<evidence type="ECO:0000259" key="8">
    <source>
        <dbReference type="PROSITE" id="PS00623"/>
    </source>
</evidence>
<dbReference type="SUPFAM" id="SSF54373">
    <property type="entry name" value="FAD-linked reductases, C-terminal domain"/>
    <property type="match status" value="1"/>
</dbReference>
<dbReference type="Gene3D" id="3.50.50.60">
    <property type="entry name" value="FAD/NAD(P)-binding domain"/>
    <property type="match status" value="1"/>
</dbReference>
<dbReference type="Pfam" id="PF05199">
    <property type="entry name" value="GMC_oxred_C"/>
    <property type="match status" value="1"/>
</dbReference>
<comment type="caution">
    <text evidence="10">The sequence shown here is derived from an EMBL/GenBank/DDBJ whole genome shotgun (WGS) entry which is preliminary data.</text>
</comment>
<dbReference type="Gene3D" id="3.30.560.10">
    <property type="entry name" value="Glucose Oxidase, domain 3"/>
    <property type="match status" value="1"/>
</dbReference>
<dbReference type="InterPro" id="IPR007867">
    <property type="entry name" value="GMC_OxRtase_C"/>
</dbReference>
<sequence length="599" mass="65734">MFFASLITTLLLSARELGNPEQYPADASSHLLDEYDFIVVGGGTAGSVVASRLSEVPGWNVLLIEAGDNPPLASDIPAMSISLHKSDMDWQFRTEPQEGAGQGLRHQRNNWPRGRALGGSSAMNGMLYFRGMKGDFDEWAAAGNDGWSYDEVLKYFKKSEDFRPTANEKDLQMFYHGSGGPLTVQRTESPNLARALLSAAKEAGYNELDDINGPSQLGFALLHVTIINGTRCNAAKAYLGPAKNRKNLHVLKKSEVTRIIIDPISKDAKIVEFKSPDDRLHQVQIKKEVILSAGTINSPHLLMLSGIGPEAHLKEFGIKVIKDLKVGENLQDHFLFPGSLHSIRKPENLQSNPLSFLDASYEYLTRRTGALTDPGATVSGFIKTKFALGSRPDIQIMFFVIPANNTDAAAMFGDALGLTKETILSLQEMSKEGDVVMSIPLLCRPSSKGKIQLRSSSPSDYPKIYAGYLTSTQDVDTMLEGINATTRIMETDVMKGRDARREKLIVNSCQELVFDTKSYWECMLRNIGGTGFHAVGTCKMGPSSDPEAVVDPKLRVHGVKRIRVADASIMPLIISTPTYATTIMIGEKAADMIKMDWLE</sequence>
<dbReference type="PANTHER" id="PTHR11552:SF147">
    <property type="entry name" value="CHOLINE DEHYDROGENASE, MITOCHONDRIAL"/>
    <property type="match status" value="1"/>
</dbReference>
<dbReference type="InterPro" id="IPR000172">
    <property type="entry name" value="GMC_OxRdtase_N"/>
</dbReference>
<accession>A0A6L2PIC8</accession>
<evidence type="ECO:0000256" key="2">
    <source>
        <dbReference type="ARBA" id="ARBA00010790"/>
    </source>
</evidence>
<evidence type="ECO:0000256" key="5">
    <source>
        <dbReference type="PIRSR" id="PIRSR000137-2"/>
    </source>
</evidence>
<dbReference type="InParanoid" id="A0A6L2PIC8"/>
<dbReference type="PANTHER" id="PTHR11552">
    <property type="entry name" value="GLUCOSE-METHANOL-CHOLINE GMC OXIDOREDUCTASE"/>
    <property type="match status" value="1"/>
</dbReference>
<gene>
    <name evidence="10" type="ORF">Cfor_03228</name>
</gene>
<dbReference type="GO" id="GO:0050660">
    <property type="term" value="F:flavin adenine dinucleotide binding"/>
    <property type="evidence" value="ECO:0007669"/>
    <property type="project" value="InterPro"/>
</dbReference>
<keyword evidence="4 5" id="KW-0274">FAD</keyword>
<keyword evidence="7" id="KW-0732">Signal</keyword>
<proteinExistence type="inferred from homology"/>
<comment type="similarity">
    <text evidence="2 6">Belongs to the GMC oxidoreductase family.</text>
</comment>
<protein>
    <recommendedName>
        <fullName evidence="8 9">Glucose-methanol-choline oxidoreductase N-terminal domain-containing protein</fullName>
    </recommendedName>
</protein>
<dbReference type="PIRSF" id="PIRSF000137">
    <property type="entry name" value="Alcohol_oxidase"/>
    <property type="match status" value="1"/>
</dbReference>
<dbReference type="PROSITE" id="PS00624">
    <property type="entry name" value="GMC_OXRED_2"/>
    <property type="match status" value="1"/>
</dbReference>
<keyword evidence="3 6" id="KW-0285">Flavoprotein</keyword>
<dbReference type="PROSITE" id="PS00623">
    <property type="entry name" value="GMC_OXRED_1"/>
    <property type="match status" value="1"/>
</dbReference>